<evidence type="ECO:0000313" key="1">
    <source>
        <dbReference type="EMBL" id="HIS36972.1"/>
    </source>
</evidence>
<reference evidence="1" key="1">
    <citation type="submission" date="2020-10" db="EMBL/GenBank/DDBJ databases">
        <authorList>
            <person name="Gilroy R."/>
        </authorList>
    </citation>
    <scope>NUCLEOTIDE SEQUENCE</scope>
    <source>
        <strain evidence="1">6276</strain>
    </source>
</reference>
<dbReference type="EMBL" id="DVIU01000202">
    <property type="protein sequence ID" value="HIS36972.1"/>
    <property type="molecule type" value="Genomic_DNA"/>
</dbReference>
<comment type="caution">
    <text evidence="1">The sequence shown here is derived from an EMBL/GenBank/DDBJ whole genome shotgun (WGS) entry which is preliminary data.</text>
</comment>
<reference evidence="1" key="2">
    <citation type="journal article" date="2021" name="PeerJ">
        <title>Extensive microbial diversity within the chicken gut microbiome revealed by metagenomics and culture.</title>
        <authorList>
            <person name="Gilroy R."/>
            <person name="Ravi A."/>
            <person name="Getino M."/>
            <person name="Pursley I."/>
            <person name="Horton D.L."/>
            <person name="Alikhan N.F."/>
            <person name="Baker D."/>
            <person name="Gharbi K."/>
            <person name="Hall N."/>
            <person name="Watson M."/>
            <person name="Adriaenssens E.M."/>
            <person name="Foster-Nyarko E."/>
            <person name="Jarju S."/>
            <person name="Secka A."/>
            <person name="Antonio M."/>
            <person name="Oren A."/>
            <person name="Chaudhuri R.R."/>
            <person name="La Ragione R."/>
            <person name="Hildebrand F."/>
            <person name="Pallen M.J."/>
        </authorList>
    </citation>
    <scope>NUCLEOTIDE SEQUENCE</scope>
    <source>
        <strain evidence="1">6276</strain>
    </source>
</reference>
<protein>
    <submittedName>
        <fullName evidence="1">Uncharacterized protein</fullName>
    </submittedName>
</protein>
<proteinExistence type="predicted"/>
<organism evidence="1 2">
    <name type="scientific">Candidatus Scatousia excrementigallinarum</name>
    <dbReference type="NCBI Taxonomy" id="2840935"/>
    <lineage>
        <taxon>Bacteria</taxon>
        <taxon>Candidatus Scatousia</taxon>
    </lineage>
</organism>
<dbReference type="Proteomes" id="UP000823928">
    <property type="component" value="Unassembled WGS sequence"/>
</dbReference>
<gene>
    <name evidence="1" type="ORF">IAC10_10160</name>
</gene>
<dbReference type="AlphaFoldDB" id="A0A9D1F0Y8"/>
<accession>A0A9D1F0Y8</accession>
<evidence type="ECO:0000313" key="2">
    <source>
        <dbReference type="Proteomes" id="UP000823928"/>
    </source>
</evidence>
<name>A0A9D1F0Y8_9BACT</name>
<sequence>MANNVTKEFELYEPMRAWLQQYLENKYKGARVTTIDSHARTLDTYLEQFGIIDHYPQSVGLDIQIDVLGIIINKGKPNIAFIEAKKTQLNLHDLGQLWAYCKLCEPIEAFLLSSAGLGSLNKVLNNLNRQDLLDFGSGKTIKKMQVGKWDVNAKSIDYKTLIPKM</sequence>